<dbReference type="GO" id="GO:0006506">
    <property type="term" value="P:GPI anchor biosynthetic process"/>
    <property type="evidence" value="ECO:0007669"/>
    <property type="project" value="InterPro"/>
</dbReference>
<protein>
    <recommendedName>
        <fullName evidence="8">Phosphatidylinositol-glycan biosynthesis class W protein</fullName>
    </recommendedName>
</protein>
<feature type="transmembrane region" description="Helical" evidence="5">
    <location>
        <begin position="469"/>
        <end position="487"/>
    </location>
</feature>
<comment type="caution">
    <text evidence="6">The sequence shown here is derived from an EMBL/GenBank/DDBJ whole genome shotgun (WGS) entry which is preliminary data.</text>
</comment>
<dbReference type="GO" id="GO:0005783">
    <property type="term" value="C:endoplasmic reticulum"/>
    <property type="evidence" value="ECO:0007669"/>
    <property type="project" value="TreeGrafter"/>
</dbReference>
<keyword evidence="3 5" id="KW-1133">Transmembrane helix</keyword>
<feature type="transmembrane region" description="Helical" evidence="5">
    <location>
        <begin position="596"/>
        <end position="614"/>
    </location>
</feature>
<feature type="transmembrane region" description="Helical" evidence="5">
    <location>
        <begin position="61"/>
        <end position="80"/>
    </location>
</feature>
<organism evidence="6 7">
    <name type="scientific">Steinernema hermaphroditum</name>
    <dbReference type="NCBI Taxonomy" id="289476"/>
    <lineage>
        <taxon>Eukaryota</taxon>
        <taxon>Metazoa</taxon>
        <taxon>Ecdysozoa</taxon>
        <taxon>Nematoda</taxon>
        <taxon>Chromadorea</taxon>
        <taxon>Rhabditida</taxon>
        <taxon>Tylenchina</taxon>
        <taxon>Panagrolaimomorpha</taxon>
        <taxon>Strongyloidoidea</taxon>
        <taxon>Steinernematidae</taxon>
        <taxon>Steinernema</taxon>
    </lineage>
</organism>
<keyword evidence="4 5" id="KW-0472">Membrane</keyword>
<dbReference type="GO" id="GO:0016020">
    <property type="term" value="C:membrane"/>
    <property type="evidence" value="ECO:0007669"/>
    <property type="project" value="UniProtKB-SubCell"/>
</dbReference>
<feature type="transmembrane region" description="Helical" evidence="5">
    <location>
        <begin position="538"/>
        <end position="564"/>
    </location>
</feature>
<keyword evidence="7" id="KW-1185">Reference proteome</keyword>
<proteinExistence type="predicted"/>
<evidence type="ECO:0000256" key="2">
    <source>
        <dbReference type="ARBA" id="ARBA00022692"/>
    </source>
</evidence>
<feature type="transmembrane region" description="Helical" evidence="5">
    <location>
        <begin position="403"/>
        <end position="423"/>
    </location>
</feature>
<feature type="transmembrane region" description="Helical" evidence="5">
    <location>
        <begin position="225"/>
        <end position="244"/>
    </location>
</feature>
<dbReference type="GO" id="GO:0032216">
    <property type="term" value="F:glucosaminyl-phosphatidylinositol O-acyltransferase activity"/>
    <property type="evidence" value="ECO:0007669"/>
    <property type="project" value="TreeGrafter"/>
</dbReference>
<dbReference type="PANTHER" id="PTHR20661">
    <property type="entry name" value="PHOSPHATIDYLINOSITOL-GLYCAN BIOSYNTHESIS CLASS W PROTEIN"/>
    <property type="match status" value="1"/>
</dbReference>
<dbReference type="GO" id="GO:0072659">
    <property type="term" value="P:protein localization to plasma membrane"/>
    <property type="evidence" value="ECO:0007669"/>
    <property type="project" value="TreeGrafter"/>
</dbReference>
<feature type="transmembrane region" description="Helical" evidence="5">
    <location>
        <begin position="373"/>
        <end position="391"/>
    </location>
</feature>
<feature type="transmembrane region" description="Helical" evidence="5">
    <location>
        <begin position="250"/>
        <end position="273"/>
    </location>
</feature>
<feature type="transmembrane region" description="Helical" evidence="5">
    <location>
        <begin position="334"/>
        <end position="352"/>
    </location>
</feature>
<evidence type="ECO:0000256" key="5">
    <source>
        <dbReference type="SAM" id="Phobius"/>
    </source>
</evidence>
<evidence type="ECO:0000256" key="1">
    <source>
        <dbReference type="ARBA" id="ARBA00004141"/>
    </source>
</evidence>
<evidence type="ECO:0000313" key="7">
    <source>
        <dbReference type="Proteomes" id="UP001175271"/>
    </source>
</evidence>
<dbReference type="PANTHER" id="PTHR20661:SF0">
    <property type="entry name" value="PHOSPHATIDYLINOSITOL-GLYCAN BIOSYNTHESIS CLASS W PROTEIN"/>
    <property type="match status" value="1"/>
</dbReference>
<evidence type="ECO:0000256" key="3">
    <source>
        <dbReference type="ARBA" id="ARBA00022989"/>
    </source>
</evidence>
<evidence type="ECO:0000256" key="4">
    <source>
        <dbReference type="ARBA" id="ARBA00023136"/>
    </source>
</evidence>
<evidence type="ECO:0000313" key="6">
    <source>
        <dbReference type="EMBL" id="KAK0407772.1"/>
    </source>
</evidence>
<evidence type="ECO:0008006" key="8">
    <source>
        <dbReference type="Google" id="ProtNLM"/>
    </source>
</evidence>
<feature type="transmembrane region" description="Helical" evidence="5">
    <location>
        <begin position="294"/>
        <end position="314"/>
    </location>
</feature>
<comment type="subcellular location">
    <subcellularLocation>
        <location evidence="1">Membrane</location>
        <topology evidence="1">Multi-pass membrane protein</topology>
    </subcellularLocation>
</comment>
<reference evidence="6" key="1">
    <citation type="submission" date="2023-06" db="EMBL/GenBank/DDBJ databases">
        <title>Genomic analysis of the entomopathogenic nematode Steinernema hermaphroditum.</title>
        <authorList>
            <person name="Schwarz E.M."/>
            <person name="Heppert J.K."/>
            <person name="Baniya A."/>
            <person name="Schwartz H.T."/>
            <person name="Tan C.-H."/>
            <person name="Antoshechkin I."/>
            <person name="Sternberg P.W."/>
            <person name="Goodrich-Blair H."/>
            <person name="Dillman A.R."/>
        </authorList>
    </citation>
    <scope>NUCLEOTIDE SEQUENCE</scope>
    <source>
        <strain evidence="6">PS9179</strain>
        <tissue evidence="6">Whole animal</tissue>
    </source>
</reference>
<keyword evidence="2 5" id="KW-0812">Transmembrane</keyword>
<dbReference type="EMBL" id="JAUCMV010000003">
    <property type="protein sequence ID" value="KAK0407772.1"/>
    <property type="molecule type" value="Genomic_DNA"/>
</dbReference>
<feature type="transmembrane region" description="Helical" evidence="5">
    <location>
        <begin position="499"/>
        <end position="518"/>
    </location>
</feature>
<feature type="transmembrane region" description="Helical" evidence="5">
    <location>
        <begin position="430"/>
        <end position="449"/>
    </location>
</feature>
<feature type="transmembrane region" description="Helical" evidence="5">
    <location>
        <begin position="620"/>
        <end position="640"/>
    </location>
</feature>
<accession>A0AA39HN69</accession>
<sequence length="643" mass="72216">MAHSDRSKSPMERVSPPHFTASDLAFLDELTDGEPSQASVDTQYSEDIPRDSKKLIADRQLATVLVVVTLGVVLIALTPLVVRFPIFGLLLIPYTFFVHDWIILHSAKLTRRFVPMINVKSMLAASSAYNPAFNEFFSNPNLENRVYNCCVYGPELNPDLPRTADEGSSVMDPREQFVSGHSGGSQWEVFAVQLVAPLAVVCRNLILRWIFLRPNPFSNHVWSKFWIDFVLLVTPMLLSLTLMANHVLLLVILQIATAACLILLFSWEYYFYVSEKPSFDQVLDRVIPREMGPTTFFAYMRSMLMIFTCIAILAVDFQVFPRRFAKTETFGHSVMDIGAAAFVFLMGSAEALRLSRKGSDAASLNSLIASNRVTFTLAGVGMCRSVILPLLNYQLHVTEYGVHWNFFFTLAVVKAFSIAHSFLCRGNFSLILGIIFSAVQEFILTELGYKYWILSDACRDTWLSANREGIFSILGYIAIYCFGHRVGKTYPSGSNRLQDYLWLFAELCISGTIFYNIQKYPLEYLFGQPSRRLMNLPFIFSMVGLFTCSSAMFLLSHVTTFIAWAARVPSFHLRETEANNKLNPCLMKALNAKGTLVGFFLLSNVMTGMINLSMDTIGVTNPYIATSIIGAYSASCSLIMTML</sequence>
<dbReference type="InterPro" id="IPR009447">
    <property type="entry name" value="PIGW/GWT1"/>
</dbReference>
<dbReference type="AlphaFoldDB" id="A0AA39HN69"/>
<dbReference type="Proteomes" id="UP001175271">
    <property type="component" value="Unassembled WGS sequence"/>
</dbReference>
<dbReference type="Pfam" id="PF06423">
    <property type="entry name" value="GWT1"/>
    <property type="match status" value="1"/>
</dbReference>
<gene>
    <name evidence="6" type="ORF">QR680_003584</name>
</gene>
<name>A0AA39HN69_9BILA</name>